<comment type="caution">
    <text evidence="2">The sequence shown here is derived from an EMBL/GenBank/DDBJ whole genome shotgun (WGS) entry which is preliminary data.</text>
</comment>
<organism evidence="2 3">
    <name type="scientific">Diplogelasinospora grovesii</name>
    <dbReference type="NCBI Taxonomy" id="303347"/>
    <lineage>
        <taxon>Eukaryota</taxon>
        <taxon>Fungi</taxon>
        <taxon>Dikarya</taxon>
        <taxon>Ascomycota</taxon>
        <taxon>Pezizomycotina</taxon>
        <taxon>Sordariomycetes</taxon>
        <taxon>Sordariomycetidae</taxon>
        <taxon>Sordariales</taxon>
        <taxon>Diplogelasinosporaceae</taxon>
        <taxon>Diplogelasinospora</taxon>
    </lineage>
</organism>
<dbReference type="Proteomes" id="UP001303473">
    <property type="component" value="Unassembled WGS sequence"/>
</dbReference>
<gene>
    <name evidence="2" type="ORF">QBC46DRAFT_390946</name>
</gene>
<accession>A0AAN6N3G1</accession>
<reference evidence="3" key="1">
    <citation type="journal article" date="2023" name="Mol. Phylogenet. Evol.">
        <title>Genome-scale phylogeny and comparative genomics of the fungal order Sordariales.</title>
        <authorList>
            <person name="Hensen N."/>
            <person name="Bonometti L."/>
            <person name="Westerberg I."/>
            <person name="Brannstrom I.O."/>
            <person name="Guillou S."/>
            <person name="Cros-Aarteil S."/>
            <person name="Calhoun S."/>
            <person name="Haridas S."/>
            <person name="Kuo A."/>
            <person name="Mondo S."/>
            <person name="Pangilinan J."/>
            <person name="Riley R."/>
            <person name="LaButti K."/>
            <person name="Andreopoulos B."/>
            <person name="Lipzen A."/>
            <person name="Chen C."/>
            <person name="Yan M."/>
            <person name="Daum C."/>
            <person name="Ng V."/>
            <person name="Clum A."/>
            <person name="Steindorff A."/>
            <person name="Ohm R.A."/>
            <person name="Martin F."/>
            <person name="Silar P."/>
            <person name="Natvig D.O."/>
            <person name="Lalanne C."/>
            <person name="Gautier V."/>
            <person name="Ament-Velasquez S.L."/>
            <person name="Kruys A."/>
            <person name="Hutchinson M.I."/>
            <person name="Powell A.J."/>
            <person name="Barry K."/>
            <person name="Miller A.N."/>
            <person name="Grigoriev I.V."/>
            <person name="Debuchy R."/>
            <person name="Gladieux P."/>
            <person name="Hiltunen Thoren M."/>
            <person name="Johannesson H."/>
        </authorList>
    </citation>
    <scope>NUCLEOTIDE SEQUENCE [LARGE SCALE GENOMIC DNA]</scope>
    <source>
        <strain evidence="3">CBS 340.73</strain>
    </source>
</reference>
<evidence type="ECO:0000313" key="3">
    <source>
        <dbReference type="Proteomes" id="UP001303473"/>
    </source>
</evidence>
<dbReference type="EMBL" id="MU853837">
    <property type="protein sequence ID" value="KAK3938100.1"/>
    <property type="molecule type" value="Genomic_DNA"/>
</dbReference>
<feature type="region of interest" description="Disordered" evidence="1">
    <location>
        <begin position="128"/>
        <end position="150"/>
    </location>
</feature>
<feature type="compositionally biased region" description="Polar residues" evidence="1">
    <location>
        <begin position="139"/>
        <end position="150"/>
    </location>
</feature>
<proteinExistence type="predicted"/>
<protein>
    <submittedName>
        <fullName evidence="2">Uncharacterized protein</fullName>
    </submittedName>
</protein>
<keyword evidence="3" id="KW-1185">Reference proteome</keyword>
<dbReference type="AlphaFoldDB" id="A0AAN6N3G1"/>
<evidence type="ECO:0000313" key="2">
    <source>
        <dbReference type="EMBL" id="KAK3938100.1"/>
    </source>
</evidence>
<evidence type="ECO:0000256" key="1">
    <source>
        <dbReference type="SAM" id="MobiDB-lite"/>
    </source>
</evidence>
<name>A0AAN6N3G1_9PEZI</name>
<sequence>MLIIRSVDVIHDMEVIYTDDIREDDIRMDDIRRLAEQVVCCVEDMEYVEERNDLLRQPVPPVPQPIGSLTKLFYEKTAVLMYKWAEKRGFRIKRFIYYGPQIVWLQGDGLLARKDRISIFIVVRLPRSRDSDGSDETTEVITTSQAPAAR</sequence>